<gene>
    <name evidence="2" type="ORF">C8N38_101490</name>
</gene>
<reference evidence="2 3" key="1">
    <citation type="submission" date="2018-04" db="EMBL/GenBank/DDBJ databases">
        <title>Genomic Encyclopedia of Archaeal and Bacterial Type Strains, Phase II (KMG-II): from individual species to whole genera.</title>
        <authorList>
            <person name="Goeker M."/>
        </authorList>
    </citation>
    <scope>NUCLEOTIDE SEQUENCE [LARGE SCALE GENOMIC DNA]</scope>
    <source>
        <strain evidence="2 3">DSM 19783</strain>
    </source>
</reference>
<evidence type="ECO:0000313" key="2">
    <source>
        <dbReference type="EMBL" id="PTW52185.1"/>
    </source>
</evidence>
<evidence type="ECO:0000313" key="3">
    <source>
        <dbReference type="Proteomes" id="UP000244037"/>
    </source>
</evidence>
<comment type="caution">
    <text evidence="2">The sequence shown here is derived from an EMBL/GenBank/DDBJ whole genome shotgun (WGS) entry which is preliminary data.</text>
</comment>
<dbReference type="AlphaFoldDB" id="A0A8E2VN64"/>
<dbReference type="Pfam" id="PF14065">
    <property type="entry name" value="Pvc16_N"/>
    <property type="match status" value="1"/>
</dbReference>
<evidence type="ECO:0000259" key="1">
    <source>
        <dbReference type="Pfam" id="PF14065"/>
    </source>
</evidence>
<feature type="domain" description="Pvc16 N-terminal" evidence="1">
    <location>
        <begin position="11"/>
        <end position="182"/>
    </location>
</feature>
<sequence>MIDQALTLAVDRLNGHLAGRFRTGDDVVVLSPLTDAEGKPADTARNKLALFVTAIAEDTMPRSARGPGLSSIGLARGAQAIHLDIYAMLAAAHDPDKYAEGLKQLSAALMFFQAQPVMTPQNTPDMPPGLAQLSFEIANLKVEEVGQLWGNLGGRYVPSVMFKIRSVRVDAGAIAGVAAPIRSPQRPEGRTGRGRE</sequence>
<name>A0A8E2VN64_9RHOB</name>
<keyword evidence="3" id="KW-1185">Reference proteome</keyword>
<dbReference type="Proteomes" id="UP000244037">
    <property type="component" value="Unassembled WGS sequence"/>
</dbReference>
<accession>A0A8E2VN64</accession>
<organism evidence="2 3">
    <name type="scientific">Rhodovulum kholense</name>
    <dbReference type="NCBI Taxonomy" id="453584"/>
    <lineage>
        <taxon>Bacteria</taxon>
        <taxon>Pseudomonadati</taxon>
        <taxon>Pseudomonadota</taxon>
        <taxon>Alphaproteobacteria</taxon>
        <taxon>Rhodobacterales</taxon>
        <taxon>Paracoccaceae</taxon>
        <taxon>Rhodovulum</taxon>
    </lineage>
</organism>
<dbReference type="InterPro" id="IPR025351">
    <property type="entry name" value="Pvc16_N"/>
</dbReference>
<dbReference type="RefSeq" id="WP_108023550.1">
    <property type="nucleotide sequence ID" value="NZ_QAYC01000001.1"/>
</dbReference>
<dbReference type="OrthoDB" id="7560784at2"/>
<protein>
    <submittedName>
        <fullName evidence="2">Uncharacterized protein DUF4255</fullName>
    </submittedName>
</protein>
<dbReference type="EMBL" id="QAYC01000001">
    <property type="protein sequence ID" value="PTW52185.1"/>
    <property type="molecule type" value="Genomic_DNA"/>
</dbReference>
<proteinExistence type="predicted"/>